<evidence type="ECO:0000313" key="1">
    <source>
        <dbReference type="EMBL" id="OLU41649.1"/>
    </source>
</evidence>
<dbReference type="GeneID" id="82202159"/>
<protein>
    <submittedName>
        <fullName evidence="1">Uncharacterized protein</fullName>
    </submittedName>
</protein>
<dbReference type="RefSeq" id="WP_075818183.1">
    <property type="nucleotide sequence ID" value="NZ_CAJUTZ010000027.1"/>
</dbReference>
<dbReference type="OrthoDB" id="1655637at2"/>
<proteinExistence type="predicted"/>
<evidence type="ECO:0000313" key="2">
    <source>
        <dbReference type="Proteomes" id="UP000186341"/>
    </source>
</evidence>
<dbReference type="Proteomes" id="UP000186341">
    <property type="component" value="Unassembled WGS sequence"/>
</dbReference>
<keyword evidence="2" id="KW-1185">Reference proteome</keyword>
<organism evidence="1 2">
    <name type="scientific">Ileibacterium valens</name>
    <dbReference type="NCBI Taxonomy" id="1862668"/>
    <lineage>
        <taxon>Bacteria</taxon>
        <taxon>Bacillati</taxon>
        <taxon>Bacillota</taxon>
        <taxon>Erysipelotrichia</taxon>
        <taxon>Erysipelotrichales</taxon>
        <taxon>Erysipelotrichaceae</taxon>
        <taxon>Ileibacterium</taxon>
    </lineage>
</organism>
<dbReference type="AlphaFoldDB" id="A0A1U7NHT3"/>
<gene>
    <name evidence="1" type="ORF">BO222_02805</name>
</gene>
<comment type="caution">
    <text evidence="1">The sequence shown here is derived from an EMBL/GenBank/DDBJ whole genome shotgun (WGS) entry which is preliminary data.</text>
</comment>
<accession>A0A1U7NHT3</accession>
<dbReference type="EMBL" id="MPJW01000078">
    <property type="protein sequence ID" value="OLU41649.1"/>
    <property type="molecule type" value="Genomic_DNA"/>
</dbReference>
<name>A0A1U7NHT3_9FIRM</name>
<sequence length="59" mass="6993">MTTDAQKRARNNYNARKLTNKTVSFNKNTESDLLRWLENKSFGPYVKKLIKEDMEKQAK</sequence>
<reference evidence="1 2" key="1">
    <citation type="submission" date="2016-11" db="EMBL/GenBank/DDBJ databases">
        <title>Description of two novel members of the family Erysipelotrichaceae: Ileibacterium lipovorans gen. nov., sp. nov. and Dubosiella newyorkensis, gen. nov., sp. nov.</title>
        <authorList>
            <person name="Cox L.M."/>
            <person name="Sohn J."/>
            <person name="Tyrrell K.L."/>
            <person name="Citron D.M."/>
            <person name="Lawson P.A."/>
            <person name="Patel N.B."/>
            <person name="Iizumi T."/>
            <person name="Perez-Perez G.I."/>
            <person name="Goldstein E.J."/>
            <person name="Blaser M.J."/>
        </authorList>
    </citation>
    <scope>NUCLEOTIDE SEQUENCE [LARGE SCALE GENOMIC DNA]</scope>
    <source>
        <strain evidence="1 2">NYU-BL-A3</strain>
    </source>
</reference>